<evidence type="ECO:0000313" key="16">
    <source>
        <dbReference type="RefSeq" id="XP_026285309.1"/>
    </source>
</evidence>
<dbReference type="PANTHER" id="PTHR18937">
    <property type="entry name" value="STRUCTURAL MAINTENANCE OF CHROMOSOMES SMC FAMILY MEMBER"/>
    <property type="match status" value="1"/>
</dbReference>
<dbReference type="InterPro" id="IPR027417">
    <property type="entry name" value="P-loop_NTPase"/>
</dbReference>
<dbReference type="GO" id="GO:0051301">
    <property type="term" value="P:cell division"/>
    <property type="evidence" value="ECO:0007669"/>
    <property type="project" value="UniProtKB-KW"/>
</dbReference>
<evidence type="ECO:0000256" key="7">
    <source>
        <dbReference type="ARBA" id="ARBA00023054"/>
    </source>
</evidence>
<feature type="domain" description="SMC hinge" evidence="14">
    <location>
        <begin position="670"/>
        <end position="786"/>
    </location>
</feature>
<dbReference type="FunFam" id="3.40.50.300:FF:000585">
    <property type="entry name" value="Structural maintenance of chromosomes 4"/>
    <property type="match status" value="1"/>
</dbReference>
<keyword evidence="4" id="KW-0547">Nucleotide-binding</keyword>
<evidence type="ECO:0000256" key="9">
    <source>
        <dbReference type="ARBA" id="ARBA00023242"/>
    </source>
</evidence>
<keyword evidence="5" id="KW-0498">Mitosis</keyword>
<evidence type="ECO:0000256" key="12">
    <source>
        <dbReference type="SAM" id="Coils"/>
    </source>
</evidence>
<evidence type="ECO:0000256" key="5">
    <source>
        <dbReference type="ARBA" id="ARBA00022776"/>
    </source>
</evidence>
<dbReference type="SUPFAM" id="SSF75553">
    <property type="entry name" value="Smc hinge domain"/>
    <property type="match status" value="1"/>
</dbReference>
<dbReference type="GO" id="GO:0016887">
    <property type="term" value="F:ATP hydrolysis activity"/>
    <property type="evidence" value="ECO:0007669"/>
    <property type="project" value="InterPro"/>
</dbReference>
<feature type="coiled-coil region" evidence="12">
    <location>
        <begin position="915"/>
        <end position="1062"/>
    </location>
</feature>
<organism evidence="15 16">
    <name type="scientific">Frankliniella occidentalis</name>
    <name type="common">Western flower thrips</name>
    <name type="synonym">Euthrips occidentalis</name>
    <dbReference type="NCBI Taxonomy" id="133901"/>
    <lineage>
        <taxon>Eukaryota</taxon>
        <taxon>Metazoa</taxon>
        <taxon>Ecdysozoa</taxon>
        <taxon>Arthropoda</taxon>
        <taxon>Hexapoda</taxon>
        <taxon>Insecta</taxon>
        <taxon>Pterygota</taxon>
        <taxon>Neoptera</taxon>
        <taxon>Paraneoptera</taxon>
        <taxon>Thysanoptera</taxon>
        <taxon>Terebrantia</taxon>
        <taxon>Thripoidea</taxon>
        <taxon>Thripidae</taxon>
        <taxon>Frankliniella</taxon>
    </lineage>
</organism>
<dbReference type="CTD" id="35001"/>
<dbReference type="Gene3D" id="3.30.70.1620">
    <property type="match status" value="1"/>
</dbReference>
<dbReference type="Pfam" id="PF02463">
    <property type="entry name" value="SMC_N"/>
    <property type="match status" value="1"/>
</dbReference>
<dbReference type="InterPro" id="IPR003395">
    <property type="entry name" value="RecF/RecN/SMC_N"/>
</dbReference>
<keyword evidence="6" id="KW-0067">ATP-binding</keyword>
<feature type="coiled-coil region" evidence="12">
    <location>
        <begin position="1152"/>
        <end position="1189"/>
    </location>
</feature>
<dbReference type="RefSeq" id="XP_026285309.1">
    <property type="nucleotide sequence ID" value="XM_026429524.2"/>
</dbReference>
<dbReference type="GO" id="GO:0007076">
    <property type="term" value="P:mitotic chromosome condensation"/>
    <property type="evidence" value="ECO:0007669"/>
    <property type="project" value="TreeGrafter"/>
</dbReference>
<dbReference type="PANTHER" id="PTHR18937:SF172">
    <property type="entry name" value="STRUCTURAL MAINTENANCE OF CHROMOSOMES PROTEIN"/>
    <property type="match status" value="1"/>
</dbReference>
<proteinExistence type="inferred from homology"/>
<dbReference type="Pfam" id="PF06470">
    <property type="entry name" value="SMC_hinge"/>
    <property type="match status" value="1"/>
</dbReference>
<evidence type="ECO:0000256" key="1">
    <source>
        <dbReference type="ARBA" id="ARBA00004123"/>
    </source>
</evidence>
<feature type="coiled-coil region" evidence="12">
    <location>
        <begin position="384"/>
        <end position="555"/>
    </location>
</feature>
<evidence type="ECO:0000256" key="11">
    <source>
        <dbReference type="PIRNR" id="PIRNR005719"/>
    </source>
</evidence>
<feature type="coiled-coil region" evidence="12">
    <location>
        <begin position="828"/>
        <end position="876"/>
    </location>
</feature>
<dbReference type="InterPro" id="IPR010935">
    <property type="entry name" value="SMC_hinge"/>
</dbReference>
<dbReference type="SMART" id="SM00968">
    <property type="entry name" value="SMC_hinge"/>
    <property type="match status" value="1"/>
</dbReference>
<name>A0A6J1SVK2_FRAOC</name>
<evidence type="ECO:0000256" key="3">
    <source>
        <dbReference type="ARBA" id="ARBA00022618"/>
    </source>
</evidence>
<feature type="region of interest" description="Disordered" evidence="13">
    <location>
        <begin position="806"/>
        <end position="827"/>
    </location>
</feature>
<dbReference type="InterPro" id="IPR036277">
    <property type="entry name" value="SMC_hinge_sf"/>
</dbReference>
<dbReference type="GO" id="GO:0005634">
    <property type="term" value="C:nucleus"/>
    <property type="evidence" value="ECO:0007669"/>
    <property type="project" value="UniProtKB-SubCell"/>
</dbReference>
<dbReference type="SUPFAM" id="SSF52540">
    <property type="entry name" value="P-loop containing nucleoside triphosphate hydrolases"/>
    <property type="match status" value="1"/>
</dbReference>
<keyword evidence="15" id="KW-1185">Reference proteome</keyword>
<evidence type="ECO:0000256" key="13">
    <source>
        <dbReference type="SAM" id="MobiDB-lite"/>
    </source>
</evidence>
<evidence type="ECO:0000256" key="2">
    <source>
        <dbReference type="ARBA" id="ARBA00006005"/>
    </source>
</evidence>
<evidence type="ECO:0000256" key="8">
    <source>
        <dbReference type="ARBA" id="ARBA00023067"/>
    </source>
</evidence>
<comment type="similarity">
    <text evidence="2">Belongs to the SMC family. SMC4 subfamily.</text>
</comment>
<keyword evidence="3" id="KW-0132">Cell division</keyword>
<feature type="coiled-coil region" evidence="12">
    <location>
        <begin position="605"/>
        <end position="632"/>
    </location>
</feature>
<dbReference type="Gene3D" id="1.20.5.340">
    <property type="match status" value="1"/>
</dbReference>
<dbReference type="Proteomes" id="UP000504606">
    <property type="component" value="Unplaced"/>
</dbReference>
<dbReference type="KEGG" id="foc:113211212"/>
<evidence type="ECO:0000313" key="15">
    <source>
        <dbReference type="Proteomes" id="UP000504606"/>
    </source>
</evidence>
<comment type="subcellular location">
    <subcellularLocation>
        <location evidence="1 11">Nucleus</location>
    </subcellularLocation>
</comment>
<dbReference type="InterPro" id="IPR024704">
    <property type="entry name" value="SMC"/>
</dbReference>
<feature type="coiled-coil region" evidence="12">
    <location>
        <begin position="324"/>
        <end position="351"/>
    </location>
</feature>
<sequence length="1406" mass="159199">MSNRRRSRGKTQTSEDDITSPESGRQPQPPKKRSKGAPAEEESSSDETSPARRSPPKKAKPARVSKDGEKPGKSPSKNSITPTKEQTPQQDEEMEVERRGNFDDDEIYSDEEGGLRIGDIYIPPPPPATTGTDLNGPRLIITHIENENFKSYAGKTVLGPFHKCFTSIVGPNGSGKSNVIDSMLFVFGYRANKIRSKKISVLLHNSDEHKNVQSCTVAVHFKMIIDKPGDEYEEVPGSDLVIARTAFRDNSSFYTLNGKRVQFKEVAKLLRGHGIDLDHNRFLILQGEVEQIALMKPKGQTEHDTGMLEFLEDIIGTSRFKEPIDKLNALVETLSEDRTEKLNRVKMVEKEKEALEGPKEESVKALKQENQYSQVMHLHCQKYIRNLEVELEISEGKKKELDEVMSKINEELKVIQDELNEKEKAQKTETKQIQKMEAQKTALSEQFDKINNQDVQLGAFIQQTNKKRKKTQDQLEKEKETLEDLERLPEKNEKEIEELKALEPKLIKQQEKEQKEVEAVMATIAVEAKSLTEKKDKLQNQLVGLTEASDEQRSKLDISKKELDLYLMNETNAKKRYEDLKTSYDTQKAKITECERAVGELPPRIEKMEREVKSMRNDLAKTNSEVGKASEELREKRTAFEGVKSDRSAKISHNACLNYLMDLKRNGTIPGIIGRLGDLGGIDQRYDVAVSTACPMLDYILVDTLETGQKCIDRLKVDKVGRANFIILEKQQHFQHKANSPMQTPENVPRLFDLVRIRNENYKTAFYFALRDTLVAQDLDQASRIAYGRVRHRVVTLVGEVIETSGTMSGGGRSQIRGKMGNDSRSDVVMSDGELRDMESKVERLQNRENELLSKIAELENKVKNHTRQIANDRDSLELKSLELQTLTKHLPEMEDMMKKQEKIVKESVSDAKQVKTLEAKIVAIEKELKKAEEAEGKVSKEVQSITNEIEKLTSGRVRNAQKKLDDVSTQLNKVRSEITRLGVAIKTAERNAKKSKDKIKNLTKEIEDMKESLANMVSDKNKITEEGAEVCKMLEAINDGLREKLDQMKGFKDELDEIRKRETQLSSKKMDEDQTLKAVEQRMKDKKAAIGFTKNKMVKLALHVIPGSDKRDEFVTKTPEELDELDADNLQYEVARLEGIITKNKPNMGVIEEYNRKEAQYLQRVSELEAITAKRNEIRAHHEEARKKRSNEFMAGFTTITGKLKEMYQMITLGGDAELELCDTLDPFSEGIVFSVRPPKKSWKNISNLSGGEKTLSSLALVFALHYYKPTPLYVMDEIDAALDFKNVSIVANYIKERTKNAQFIIISLRSNMFELADTLVGIFKTFNCTKTVTLNPKFYGIIDPGRLLSAHDNEKTPPRKGTVVSPDSSGRAGHVQPISPVLPDPSVSGSPILGERDNLVSTVS</sequence>
<evidence type="ECO:0000256" key="6">
    <source>
        <dbReference type="ARBA" id="ARBA00022840"/>
    </source>
</evidence>
<dbReference type="OrthoDB" id="5575062at2759"/>
<dbReference type="FunFam" id="3.30.70.1620:FF:000003">
    <property type="entry name" value="Structural maintenance of chromosomes 4"/>
    <property type="match status" value="1"/>
</dbReference>
<accession>A0A6J1SVK2</accession>
<reference evidence="16" key="1">
    <citation type="submission" date="2025-08" db="UniProtKB">
        <authorList>
            <consortium name="RefSeq"/>
        </authorList>
    </citation>
    <scope>IDENTIFICATION</scope>
    <source>
        <tissue evidence="16">Whole organism</tissue>
    </source>
</reference>
<feature type="compositionally biased region" description="Basic residues" evidence="13">
    <location>
        <begin position="54"/>
        <end position="63"/>
    </location>
</feature>
<dbReference type="FunFam" id="3.40.50.300:FF:000481">
    <property type="entry name" value="Structural maintenance of chromosomes 4"/>
    <property type="match status" value="1"/>
</dbReference>
<dbReference type="GO" id="GO:0000796">
    <property type="term" value="C:condensin complex"/>
    <property type="evidence" value="ECO:0007669"/>
    <property type="project" value="TreeGrafter"/>
</dbReference>
<gene>
    <name evidence="16" type="primary">LOC113211212</name>
</gene>
<feature type="region of interest" description="Disordered" evidence="13">
    <location>
        <begin position="1352"/>
        <end position="1406"/>
    </location>
</feature>
<dbReference type="Gene3D" id="1.20.1060.20">
    <property type="match status" value="1"/>
</dbReference>
<keyword evidence="8" id="KW-0226">DNA condensation</keyword>
<feature type="region of interest" description="Disordered" evidence="13">
    <location>
        <begin position="1"/>
        <end position="109"/>
    </location>
</feature>
<protein>
    <recommendedName>
        <fullName evidence="11">Structural maintenance of chromosomes protein</fullName>
    </recommendedName>
</protein>
<evidence type="ECO:0000256" key="4">
    <source>
        <dbReference type="ARBA" id="ARBA00022741"/>
    </source>
</evidence>
<dbReference type="GO" id="GO:0005524">
    <property type="term" value="F:ATP binding"/>
    <property type="evidence" value="ECO:0007669"/>
    <property type="project" value="UniProtKB-KW"/>
</dbReference>
<dbReference type="GeneID" id="113211212"/>
<dbReference type="Gene3D" id="3.40.50.300">
    <property type="entry name" value="P-loop containing nucleotide triphosphate hydrolases"/>
    <property type="match status" value="2"/>
</dbReference>
<keyword evidence="10" id="KW-0131">Cell cycle</keyword>
<keyword evidence="7 12" id="KW-0175">Coiled coil</keyword>
<evidence type="ECO:0000259" key="14">
    <source>
        <dbReference type="SMART" id="SM00968"/>
    </source>
</evidence>
<feature type="compositionally biased region" description="Polar residues" evidence="13">
    <location>
        <begin position="75"/>
        <end position="89"/>
    </location>
</feature>
<dbReference type="PIRSF" id="PIRSF005719">
    <property type="entry name" value="SMC"/>
    <property type="match status" value="1"/>
</dbReference>
<evidence type="ECO:0000256" key="10">
    <source>
        <dbReference type="ARBA" id="ARBA00023306"/>
    </source>
</evidence>
<keyword evidence="9 11" id="KW-0539">Nucleus</keyword>